<gene>
    <name evidence="2" type="ORF">V0U35_01805</name>
</gene>
<protein>
    <submittedName>
        <fullName evidence="2">Uncharacterized protein</fullName>
    </submittedName>
</protein>
<feature type="transmembrane region" description="Helical" evidence="1">
    <location>
        <begin position="115"/>
        <end position="135"/>
    </location>
</feature>
<name>A0ABU7LV11_9PROT</name>
<dbReference type="RefSeq" id="WP_330194935.1">
    <property type="nucleotide sequence ID" value="NZ_JAZDRO010000001.1"/>
</dbReference>
<keyword evidence="1" id="KW-0472">Membrane</keyword>
<organism evidence="2 3">
    <name type="scientific">Hyphobacterium marinum</name>
    <dbReference type="NCBI Taxonomy" id="3116574"/>
    <lineage>
        <taxon>Bacteria</taxon>
        <taxon>Pseudomonadati</taxon>
        <taxon>Pseudomonadota</taxon>
        <taxon>Alphaproteobacteria</taxon>
        <taxon>Maricaulales</taxon>
        <taxon>Maricaulaceae</taxon>
        <taxon>Hyphobacterium</taxon>
    </lineage>
</organism>
<accession>A0ABU7LV11</accession>
<evidence type="ECO:0000313" key="3">
    <source>
        <dbReference type="Proteomes" id="UP001310692"/>
    </source>
</evidence>
<sequence>MPTIFLAALLVILAAAVLLLVRWFLARLSLTGDARSEYAARSEIGGASVQGVTAHEFERIYVSAHEPRWALYAAAALAGAVLITWPALNALLVIWDAIRTAAGASDVFAPGYYPWMFFMFFGIVGAWAACGWLAARIYHARAPEEFHAAIARAQGHPVDEVAVKRPRPKWARRAEKLRTGKADQ</sequence>
<reference evidence="2 3" key="1">
    <citation type="submission" date="2024-01" db="EMBL/GenBank/DDBJ databases">
        <title>Hyphobacterium bacterium isolated from marine sediment.</title>
        <authorList>
            <person name="Zhao S."/>
        </authorList>
    </citation>
    <scope>NUCLEOTIDE SEQUENCE [LARGE SCALE GENOMIC DNA]</scope>
    <source>
        <strain evidence="2 3">Y60-23</strain>
    </source>
</reference>
<evidence type="ECO:0000256" key="1">
    <source>
        <dbReference type="SAM" id="Phobius"/>
    </source>
</evidence>
<keyword evidence="3" id="KW-1185">Reference proteome</keyword>
<comment type="caution">
    <text evidence="2">The sequence shown here is derived from an EMBL/GenBank/DDBJ whole genome shotgun (WGS) entry which is preliminary data.</text>
</comment>
<feature type="transmembrane region" description="Helical" evidence="1">
    <location>
        <begin position="69"/>
        <end position="95"/>
    </location>
</feature>
<keyword evidence="1" id="KW-0812">Transmembrane</keyword>
<proteinExistence type="predicted"/>
<feature type="transmembrane region" description="Helical" evidence="1">
    <location>
        <begin position="6"/>
        <end position="25"/>
    </location>
</feature>
<keyword evidence="1" id="KW-1133">Transmembrane helix</keyword>
<dbReference type="Proteomes" id="UP001310692">
    <property type="component" value="Unassembled WGS sequence"/>
</dbReference>
<evidence type="ECO:0000313" key="2">
    <source>
        <dbReference type="EMBL" id="MEE2565399.1"/>
    </source>
</evidence>
<dbReference type="EMBL" id="JAZDRO010000001">
    <property type="protein sequence ID" value="MEE2565399.1"/>
    <property type="molecule type" value="Genomic_DNA"/>
</dbReference>